<gene>
    <name evidence="4" type="ORF">ACFY3B_07315</name>
</gene>
<sequence>MSYPTPRRRPRSLARIAVAVACASVMTFSGLPVLTGGVEAAPKAKRCDEMYGVRGDPAKPGGLPADSTIRREADWDEYEFDNPRQAMDGLTLPSDPAERTKFLDEIGEDSSRYKEGDPKRVYATYNNNQKNGTRPFAGTFDEWLNEVYIENYARNRRGAAFTAKIVRDLNLVGPDWLCEEYILDKDGKTIRKYDAANHRTKEFVEFKSGGAHDTSQPPKDRVVLKDPRYQDYKLRYAFGQEQEPKTRTAVRNLGADIGNDAQGRPRVTTYEHRSTAVVRYTPGPHSRYDSTLNAKPGVNQGSRGGGNDMINRSAPNPETARQQIERARQLDTTGQRVRGPGGVDFSTLELRFVGAPVKGEGLDYSFSAKKMPDPDTNPGAGGKEKAELVSDSFFTWLALTPDKFWVNLNPDQPDKIMDDRFGETDAGRVLLEADLDMKHDFAQTMNPSTDRGARFWDSLSRVDGRPCLHSIRNWIVPQPAQVREQDGGIYILDAPLKVNSVPQEVNTPVPGGTCDLTKAQIEHNQSLVNTMILPEVEKKINNHAAYADLRRVYTSRVAAEWIRLQDAEKATDYRAIINSNEVSRWPIRGAKWDKNETWQRYLKSFKEGDYSFEREYGGRVYVYTVGGVDFSQAPKKNITKSEFTTAHPHLPRTTQTSVKAMTDDAETKNILYLGGNTTVKASRGGGATPEPPSNDGGSGGGLPITGDSLPIGLVLTFAAALIAVGSGMLWWTRRRRRFQS</sequence>
<reference evidence="4 5" key="1">
    <citation type="submission" date="2024-10" db="EMBL/GenBank/DDBJ databases">
        <title>The Natural Products Discovery Center: Release of the First 8490 Sequenced Strains for Exploring Actinobacteria Biosynthetic Diversity.</title>
        <authorList>
            <person name="Kalkreuter E."/>
            <person name="Kautsar S.A."/>
            <person name="Yang D."/>
            <person name="Bader C.D."/>
            <person name="Teijaro C.N."/>
            <person name="Fluegel L."/>
            <person name="Davis C.M."/>
            <person name="Simpson J.R."/>
            <person name="Lauterbach L."/>
            <person name="Steele A.D."/>
            <person name="Gui C."/>
            <person name="Meng S."/>
            <person name="Li G."/>
            <person name="Viehrig K."/>
            <person name="Ye F."/>
            <person name="Su P."/>
            <person name="Kiefer A.F."/>
            <person name="Nichols A."/>
            <person name="Cepeda A.J."/>
            <person name="Yan W."/>
            <person name="Fan B."/>
            <person name="Jiang Y."/>
            <person name="Adhikari A."/>
            <person name="Zheng C.-J."/>
            <person name="Schuster L."/>
            <person name="Cowan T.M."/>
            <person name="Smanski M.J."/>
            <person name="Chevrette M.G."/>
            <person name="De Carvalho L.P.S."/>
            <person name="Shen B."/>
        </authorList>
    </citation>
    <scope>NUCLEOTIDE SEQUENCE [LARGE SCALE GENOMIC DNA]</scope>
    <source>
        <strain evidence="4 5">NPDC000140</strain>
    </source>
</reference>
<dbReference type="RefSeq" id="WP_360054530.1">
    <property type="nucleotide sequence ID" value="NZ_JBIAZM010000002.1"/>
</dbReference>
<dbReference type="EMBL" id="JBIAZM010000002">
    <property type="protein sequence ID" value="MFF5199404.1"/>
    <property type="molecule type" value="Genomic_DNA"/>
</dbReference>
<comment type="caution">
    <text evidence="4">The sequence shown here is derived from an EMBL/GenBank/DDBJ whole genome shotgun (WGS) entry which is preliminary data.</text>
</comment>
<feature type="signal peptide" evidence="3">
    <location>
        <begin position="1"/>
        <end position="23"/>
    </location>
</feature>
<evidence type="ECO:0000256" key="2">
    <source>
        <dbReference type="SAM" id="Phobius"/>
    </source>
</evidence>
<feature type="region of interest" description="Disordered" evidence="1">
    <location>
        <begin position="681"/>
        <end position="702"/>
    </location>
</feature>
<keyword evidence="2" id="KW-0812">Transmembrane</keyword>
<keyword evidence="2" id="KW-0472">Membrane</keyword>
<protein>
    <recommendedName>
        <fullName evidence="6">LPXTG-motif cell wall anchor domain-containing protein</fullName>
    </recommendedName>
</protein>
<feature type="chain" id="PRO_5045812695" description="LPXTG-motif cell wall anchor domain-containing protein" evidence="3">
    <location>
        <begin position="24"/>
        <end position="740"/>
    </location>
</feature>
<feature type="region of interest" description="Disordered" evidence="1">
    <location>
        <begin position="281"/>
        <end position="308"/>
    </location>
</feature>
<dbReference type="Proteomes" id="UP001602287">
    <property type="component" value="Unassembled WGS sequence"/>
</dbReference>
<keyword evidence="5" id="KW-1185">Reference proteome</keyword>
<evidence type="ECO:0008006" key="6">
    <source>
        <dbReference type="Google" id="ProtNLM"/>
    </source>
</evidence>
<keyword evidence="2" id="KW-1133">Transmembrane helix</keyword>
<proteinExistence type="predicted"/>
<organism evidence="4 5">
    <name type="scientific">Micromonospora parva</name>
    <dbReference type="NCBI Taxonomy" id="1464048"/>
    <lineage>
        <taxon>Bacteria</taxon>
        <taxon>Bacillati</taxon>
        <taxon>Actinomycetota</taxon>
        <taxon>Actinomycetes</taxon>
        <taxon>Micromonosporales</taxon>
        <taxon>Micromonosporaceae</taxon>
        <taxon>Micromonospora</taxon>
    </lineage>
</organism>
<evidence type="ECO:0000313" key="5">
    <source>
        <dbReference type="Proteomes" id="UP001602287"/>
    </source>
</evidence>
<evidence type="ECO:0000256" key="1">
    <source>
        <dbReference type="SAM" id="MobiDB-lite"/>
    </source>
</evidence>
<feature type="transmembrane region" description="Helical" evidence="2">
    <location>
        <begin position="711"/>
        <end position="731"/>
    </location>
</feature>
<name>A0ABW6VP33_9ACTN</name>
<accession>A0ABW6VP33</accession>
<keyword evidence="3" id="KW-0732">Signal</keyword>
<evidence type="ECO:0000256" key="3">
    <source>
        <dbReference type="SAM" id="SignalP"/>
    </source>
</evidence>
<evidence type="ECO:0000313" key="4">
    <source>
        <dbReference type="EMBL" id="MFF5199404.1"/>
    </source>
</evidence>